<organism evidence="1">
    <name type="scientific">Planktothricoides sp. SpSt-374</name>
    <dbReference type="NCBI Taxonomy" id="2282167"/>
    <lineage>
        <taxon>Bacteria</taxon>
        <taxon>Bacillati</taxon>
        <taxon>Cyanobacteriota</taxon>
        <taxon>Cyanophyceae</taxon>
        <taxon>Oscillatoriophycideae</taxon>
        <taxon>Oscillatoriales</taxon>
        <taxon>Oscillatoriaceae</taxon>
        <taxon>Planktothricoides</taxon>
    </lineage>
</organism>
<accession>A0A7C3ZIX9</accession>
<dbReference type="EMBL" id="DSPX01000045">
    <property type="protein sequence ID" value="HGG00025.1"/>
    <property type="molecule type" value="Genomic_DNA"/>
</dbReference>
<sequence>MSDNFASTTASGLPIANVWGGVSTIISIWLTELSLPLVVGQSPGGGGLTAYPGDKPRKAALT</sequence>
<proteinExistence type="predicted"/>
<dbReference type="AlphaFoldDB" id="A0A7C3ZIX9"/>
<gene>
    <name evidence="1" type="ORF">ENR15_05015</name>
</gene>
<reference evidence="1" key="1">
    <citation type="journal article" date="2020" name="mSystems">
        <title>Genome- and Community-Level Interaction Insights into Carbon Utilization and Element Cycling Functions of Hydrothermarchaeota in Hydrothermal Sediment.</title>
        <authorList>
            <person name="Zhou Z."/>
            <person name="Liu Y."/>
            <person name="Xu W."/>
            <person name="Pan J."/>
            <person name="Luo Z.H."/>
            <person name="Li M."/>
        </authorList>
    </citation>
    <scope>NUCLEOTIDE SEQUENCE [LARGE SCALE GENOMIC DNA]</scope>
    <source>
        <strain evidence="1">SpSt-374</strain>
    </source>
</reference>
<name>A0A7C3ZIX9_9CYAN</name>
<evidence type="ECO:0000313" key="1">
    <source>
        <dbReference type="EMBL" id="HGG00025.1"/>
    </source>
</evidence>
<comment type="caution">
    <text evidence="1">The sequence shown here is derived from an EMBL/GenBank/DDBJ whole genome shotgun (WGS) entry which is preliminary data.</text>
</comment>
<protein>
    <submittedName>
        <fullName evidence="1">Uncharacterized protein</fullName>
    </submittedName>
</protein>